<dbReference type="SUPFAM" id="SSF53639">
    <property type="entry name" value="AraD/HMP-PK domain-like"/>
    <property type="match status" value="1"/>
</dbReference>
<gene>
    <name evidence="4" type="ORF">DSTB1V02_LOCUS5933</name>
</gene>
<evidence type="ECO:0000313" key="5">
    <source>
        <dbReference type="Proteomes" id="UP000677054"/>
    </source>
</evidence>
<feature type="region of interest" description="Disordered" evidence="2">
    <location>
        <begin position="513"/>
        <end position="546"/>
    </location>
</feature>
<dbReference type="FunFam" id="3.40.225.10:FF:000011">
    <property type="entry name" value="Uncharacterized protein, isoform B"/>
    <property type="match status" value="1"/>
</dbReference>
<feature type="region of interest" description="Disordered" evidence="2">
    <location>
        <begin position="709"/>
        <end position="790"/>
    </location>
</feature>
<feature type="region of interest" description="Disordered" evidence="2">
    <location>
        <begin position="618"/>
        <end position="656"/>
    </location>
</feature>
<dbReference type="InterPro" id="IPR036409">
    <property type="entry name" value="Aldolase_II/adducin_N_sf"/>
</dbReference>
<dbReference type="InterPro" id="IPR051017">
    <property type="entry name" value="Aldolase-II_Adducin_sf"/>
</dbReference>
<dbReference type="GO" id="GO:0014069">
    <property type="term" value="C:postsynaptic density"/>
    <property type="evidence" value="ECO:0007669"/>
    <property type="project" value="TreeGrafter"/>
</dbReference>
<feature type="compositionally biased region" description="Basic and acidic residues" evidence="2">
    <location>
        <begin position="1"/>
        <end position="13"/>
    </location>
</feature>
<dbReference type="GO" id="GO:0005886">
    <property type="term" value="C:plasma membrane"/>
    <property type="evidence" value="ECO:0007669"/>
    <property type="project" value="UniProtKB-SubCell"/>
</dbReference>
<evidence type="ECO:0000259" key="3">
    <source>
        <dbReference type="SMART" id="SM01007"/>
    </source>
</evidence>
<dbReference type="PANTHER" id="PTHR10672:SF3">
    <property type="entry name" value="PROTEIN HU-LI TAI SHAO"/>
    <property type="match status" value="1"/>
</dbReference>
<organism evidence="4">
    <name type="scientific">Darwinula stevensoni</name>
    <dbReference type="NCBI Taxonomy" id="69355"/>
    <lineage>
        <taxon>Eukaryota</taxon>
        <taxon>Metazoa</taxon>
        <taxon>Ecdysozoa</taxon>
        <taxon>Arthropoda</taxon>
        <taxon>Crustacea</taxon>
        <taxon>Oligostraca</taxon>
        <taxon>Ostracoda</taxon>
        <taxon>Podocopa</taxon>
        <taxon>Podocopida</taxon>
        <taxon>Darwinulocopina</taxon>
        <taxon>Darwinuloidea</taxon>
        <taxon>Darwinulidae</taxon>
        <taxon>Darwinula</taxon>
    </lineage>
</organism>
<keyword evidence="5" id="KW-1185">Reference proteome</keyword>
<dbReference type="EMBL" id="LR900545">
    <property type="protein sequence ID" value="CAD7246070.1"/>
    <property type="molecule type" value="Genomic_DNA"/>
</dbReference>
<dbReference type="GO" id="GO:0051015">
    <property type="term" value="F:actin filament binding"/>
    <property type="evidence" value="ECO:0007669"/>
    <property type="project" value="TreeGrafter"/>
</dbReference>
<evidence type="ECO:0000256" key="1">
    <source>
        <dbReference type="ARBA" id="ARBA00006274"/>
    </source>
</evidence>
<dbReference type="InterPro" id="IPR001303">
    <property type="entry name" value="Aldolase_II/adducin_N"/>
</dbReference>
<feature type="compositionally biased region" description="Polar residues" evidence="2">
    <location>
        <begin position="633"/>
        <end position="646"/>
    </location>
</feature>
<dbReference type="PANTHER" id="PTHR10672">
    <property type="entry name" value="ADDUCIN"/>
    <property type="match status" value="1"/>
</dbReference>
<reference evidence="4" key="1">
    <citation type="submission" date="2020-11" db="EMBL/GenBank/DDBJ databases">
        <authorList>
            <person name="Tran Van P."/>
        </authorList>
    </citation>
    <scope>NUCLEOTIDE SEQUENCE</scope>
</reference>
<name>A0A7R8XAH0_9CRUS</name>
<dbReference type="Pfam" id="PF00596">
    <property type="entry name" value="Aldolase_II"/>
    <property type="match status" value="1"/>
</dbReference>
<feature type="compositionally biased region" description="Basic and acidic residues" evidence="2">
    <location>
        <begin position="734"/>
        <end position="750"/>
    </location>
</feature>
<dbReference type="OrthoDB" id="3238794at2759"/>
<proteinExistence type="inferred from homology"/>
<feature type="compositionally biased region" description="Polar residues" evidence="2">
    <location>
        <begin position="361"/>
        <end position="374"/>
    </location>
</feature>
<feature type="compositionally biased region" description="Basic residues" evidence="2">
    <location>
        <begin position="764"/>
        <end position="787"/>
    </location>
</feature>
<feature type="region of interest" description="Disordered" evidence="2">
    <location>
        <begin position="1"/>
        <end position="45"/>
    </location>
</feature>
<dbReference type="GO" id="GO:0005856">
    <property type="term" value="C:cytoskeleton"/>
    <property type="evidence" value="ECO:0007669"/>
    <property type="project" value="TreeGrafter"/>
</dbReference>
<dbReference type="EMBL" id="CAJPEV010001028">
    <property type="protein sequence ID" value="CAG0890263.1"/>
    <property type="molecule type" value="Genomic_DNA"/>
</dbReference>
<comment type="similarity">
    <text evidence="1">Belongs to the aldolase class II family. Adducin subfamily.</text>
</comment>
<protein>
    <recommendedName>
        <fullName evidence="3">Class II aldolase/adducin N-terminal domain-containing protein</fullName>
    </recommendedName>
</protein>
<dbReference type="Gene3D" id="3.40.225.10">
    <property type="entry name" value="Class II aldolase/adducin N-terminal domain"/>
    <property type="match status" value="1"/>
</dbReference>
<feature type="domain" description="Class II aldolase/adducin N-terminal" evidence="3">
    <location>
        <begin position="144"/>
        <end position="326"/>
    </location>
</feature>
<dbReference type="NCBIfam" id="NF005451">
    <property type="entry name" value="PRK07044.1"/>
    <property type="match status" value="1"/>
</dbReference>
<evidence type="ECO:0000313" key="4">
    <source>
        <dbReference type="EMBL" id="CAD7246070.1"/>
    </source>
</evidence>
<dbReference type="AlphaFoldDB" id="A0A7R8XAH0"/>
<sequence>MPCKRGDSIRDMLEEGGVTMNGPNSENPPDYGMDEDEETKRMKMRPPDIDADVREMERRKRVDLIMNSRAFRDELERIIEEQIKEGYTPASLVALQQLYDLSALPGRFGAMSTGRCGAGSIIPIADIRGIDCFSYAKGEKLLRCKLASVYRLVDLFGWSQGIYNHITLRTSQDQEHFLINPFGLQYHEVTASSLVKVDMQGNVIDPGTTNFGINLAGFMLHSSIHAARPDIKCILHLHTPSVVAVSSLKCGLLPVSQEACLVGDVSYHEYQGLVVDPSEKESIARDLGPVNKVMLLRNHGAVCCGESVEEAFYNTYHLVLACDSQLKLMPVGVENLVLISEEAQKTAYEQSRRTGGAGGVDSNTSKADSSLNTSGEGGTVAGRRERKWRVGEMEYEALMRMLDNSGYRTGYMYKQPLVRAEPHRHKSDVEVPPSSSSYTYIFDEEDLFKFSPLKKILEGRKNADRSRWLNSPNVYQKVEVLETGTNDPKKITKWVAESSPTHGTPIKVEDPLQFVPKNTDPREFRHKQRQIKENRRAGGVSAGPQSNVLEGISWEEARKMQEGALNTSGDQVVMVGAASKGIIQRGYQHNAVVFRAPYAKNPFDAVTDEELEEYRRIVERRQRGEPIEDEDPATNQDSSMASQLSPPTSPIVEDTTPRVLTLETKVAPSPGRAEKQILSSQVHAGFHLFLIFLLLASVSLSACPMPDEPHVQHMPSVSEEDPQNTTDGEVTMNGDDHDGRVSHSSKEGSPSKDVSTTEESSRTEKKKKKKGIRTPSFLKKKKDKKKGAGTECVTLLPLPETARESLPNDIIWILMGMSEIAIKQCHSP</sequence>
<dbReference type="SMART" id="SM01007">
    <property type="entry name" value="Aldolase_II"/>
    <property type="match status" value="1"/>
</dbReference>
<feature type="region of interest" description="Disordered" evidence="2">
    <location>
        <begin position="349"/>
        <end position="383"/>
    </location>
</feature>
<dbReference type="Proteomes" id="UP000677054">
    <property type="component" value="Unassembled WGS sequence"/>
</dbReference>
<evidence type="ECO:0000256" key="2">
    <source>
        <dbReference type="SAM" id="MobiDB-lite"/>
    </source>
</evidence>
<accession>A0A7R8XAH0</accession>